<feature type="region of interest" description="Disordered" evidence="1">
    <location>
        <begin position="529"/>
        <end position="553"/>
    </location>
</feature>
<evidence type="ECO:0000313" key="3">
    <source>
        <dbReference type="Proteomes" id="UP000770661"/>
    </source>
</evidence>
<dbReference type="EMBL" id="JACEEZ010004015">
    <property type="protein sequence ID" value="KAG0726749.1"/>
    <property type="molecule type" value="Genomic_DNA"/>
</dbReference>
<reference evidence="2" key="1">
    <citation type="submission" date="2020-07" db="EMBL/GenBank/DDBJ databases">
        <title>The High-quality genome of the commercially important snow crab, Chionoecetes opilio.</title>
        <authorList>
            <person name="Jeong J.-H."/>
            <person name="Ryu S."/>
        </authorList>
    </citation>
    <scope>NUCLEOTIDE SEQUENCE</scope>
    <source>
        <strain evidence="2">MADBK_172401_WGS</strain>
        <tissue evidence="2">Digestive gland</tissue>
    </source>
</reference>
<dbReference type="OrthoDB" id="6021133at2759"/>
<proteinExistence type="predicted"/>
<evidence type="ECO:0000313" key="2">
    <source>
        <dbReference type="EMBL" id="KAG0726749.1"/>
    </source>
</evidence>
<evidence type="ECO:0000256" key="1">
    <source>
        <dbReference type="SAM" id="MobiDB-lite"/>
    </source>
</evidence>
<comment type="caution">
    <text evidence="2">The sequence shown here is derived from an EMBL/GenBank/DDBJ whole genome shotgun (WGS) entry which is preliminary data.</text>
</comment>
<dbReference type="Proteomes" id="UP000770661">
    <property type="component" value="Unassembled WGS sequence"/>
</dbReference>
<name>A0A8J4YTQ0_CHIOP</name>
<dbReference type="AlphaFoldDB" id="A0A8J4YTQ0"/>
<gene>
    <name evidence="2" type="primary">CTTNBP2</name>
    <name evidence="2" type="ORF">GWK47_004204</name>
</gene>
<feature type="region of interest" description="Disordered" evidence="1">
    <location>
        <begin position="126"/>
        <end position="154"/>
    </location>
</feature>
<feature type="compositionally biased region" description="Low complexity" evidence="1">
    <location>
        <begin position="540"/>
        <end position="552"/>
    </location>
</feature>
<accession>A0A8J4YTQ0</accession>
<sequence length="571" mass="60495">MATPTANLLGALGHAGLDIPALLSHDPNLMNLALPACLALLSSSSQSESTCSVWLEGLNLDRVTNGDGSCSHDRDDEFELCSSNKHGEHWPIGAVRVTTTTLWAVLEEALTSLALHHLDTLAKTHGPGGVGLGGRGRHSSGGSSSRGERRRSDPLQEMEVSLAHLGISKAAISHFSIGHHRWTRGEYGLVSGPFDLLANNGSQDICIHLRPLEAAAYSLLVPVPVLKNYLRLMEQSQCVVVYGPQDSGKCSLVRCLAHLKGGGGGVGVTRIDLARGRAAGLESVRGVAESGGSLVLEHVSREAWPAVWAMVQGVSGGTVLVTMDAWRRPGGGQLEGGVLWVQLRHDREPLVSSLSRCLMRLLASQHGGVLPSPASHTQRTVEWVTAAWSRLAATLMALGFSSALHGPHLFTEALRGAASPRDILREVKRLWNSVISSEIRTEVVSVWRRSSVGGEVDEARVTSMALHVVIQRSLAPGLPLPPVQAHHFLASLDGGLGRSAFRSIKSSVPSARPKDLPLDVIGSPLWPGSSQHGADLASQSGPPVGVSSPTSPDWDEANLTKILGLSPMGYT</sequence>
<organism evidence="2 3">
    <name type="scientific">Chionoecetes opilio</name>
    <name type="common">Atlantic snow crab</name>
    <name type="synonym">Cancer opilio</name>
    <dbReference type="NCBI Taxonomy" id="41210"/>
    <lineage>
        <taxon>Eukaryota</taxon>
        <taxon>Metazoa</taxon>
        <taxon>Ecdysozoa</taxon>
        <taxon>Arthropoda</taxon>
        <taxon>Crustacea</taxon>
        <taxon>Multicrustacea</taxon>
        <taxon>Malacostraca</taxon>
        <taxon>Eumalacostraca</taxon>
        <taxon>Eucarida</taxon>
        <taxon>Decapoda</taxon>
        <taxon>Pleocyemata</taxon>
        <taxon>Brachyura</taxon>
        <taxon>Eubrachyura</taxon>
        <taxon>Majoidea</taxon>
        <taxon>Majidae</taxon>
        <taxon>Chionoecetes</taxon>
    </lineage>
</organism>
<protein>
    <submittedName>
        <fullName evidence="2">Cortactin-binding protein 2</fullName>
    </submittedName>
</protein>
<keyword evidence="3" id="KW-1185">Reference proteome</keyword>